<dbReference type="SMART" id="SM00138">
    <property type="entry name" value="MeTrc"/>
    <property type="match status" value="1"/>
</dbReference>
<dbReference type="SUPFAM" id="SSF53335">
    <property type="entry name" value="S-adenosyl-L-methionine-dependent methyltransferases"/>
    <property type="match status" value="1"/>
</dbReference>
<dbReference type="SUPFAM" id="SSF47757">
    <property type="entry name" value="Chemotaxis receptor methyltransferase CheR, N-terminal domain"/>
    <property type="match status" value="1"/>
</dbReference>
<evidence type="ECO:0000256" key="3">
    <source>
        <dbReference type="ARBA" id="ARBA00022603"/>
    </source>
</evidence>
<dbReference type="Gene3D" id="1.10.155.10">
    <property type="entry name" value="Chemotaxis receptor methyltransferase CheR, N-terminal domain"/>
    <property type="match status" value="1"/>
</dbReference>
<dbReference type="PANTHER" id="PTHR24422:SF19">
    <property type="entry name" value="CHEMOTAXIS PROTEIN METHYLTRANSFERASE"/>
    <property type="match status" value="1"/>
</dbReference>
<keyword evidence="3" id="KW-0489">Methyltransferase</keyword>
<protein>
    <recommendedName>
        <fullName evidence="2">protein-glutamate O-methyltransferase</fullName>
        <ecNumber evidence="2">2.1.1.80</ecNumber>
    </recommendedName>
</protein>
<evidence type="ECO:0000256" key="5">
    <source>
        <dbReference type="ARBA" id="ARBA00022691"/>
    </source>
</evidence>
<evidence type="ECO:0000256" key="2">
    <source>
        <dbReference type="ARBA" id="ARBA00012534"/>
    </source>
</evidence>
<dbReference type="Gene3D" id="3.40.50.150">
    <property type="entry name" value="Vaccinia Virus protein VP39"/>
    <property type="match status" value="1"/>
</dbReference>
<dbReference type="Pfam" id="PF01739">
    <property type="entry name" value="CheR"/>
    <property type="match status" value="1"/>
</dbReference>
<comment type="caution">
    <text evidence="7">The sequence shown here is derived from an EMBL/GenBank/DDBJ whole genome shotgun (WGS) entry which is preliminary data.</text>
</comment>
<evidence type="ECO:0000256" key="4">
    <source>
        <dbReference type="ARBA" id="ARBA00022679"/>
    </source>
</evidence>
<evidence type="ECO:0000313" key="7">
    <source>
        <dbReference type="EMBL" id="PCI27486.1"/>
    </source>
</evidence>
<accession>A0A2A4T1J6</accession>
<evidence type="ECO:0000259" key="6">
    <source>
        <dbReference type="PROSITE" id="PS50123"/>
    </source>
</evidence>
<dbReference type="PIRSF" id="PIRSF000410">
    <property type="entry name" value="CheR"/>
    <property type="match status" value="1"/>
</dbReference>
<keyword evidence="4" id="KW-0808">Transferase</keyword>
<dbReference type="PROSITE" id="PS50123">
    <property type="entry name" value="CHER"/>
    <property type="match status" value="1"/>
</dbReference>
<dbReference type="InterPro" id="IPR000780">
    <property type="entry name" value="CheR_MeTrfase"/>
</dbReference>
<reference evidence="8" key="1">
    <citation type="submission" date="2017-08" db="EMBL/GenBank/DDBJ databases">
        <title>A dynamic microbial community with high functional redundancy inhabits the cold, oxic subseafloor aquifer.</title>
        <authorList>
            <person name="Tully B.J."/>
            <person name="Wheat C.G."/>
            <person name="Glazer B.T."/>
            <person name="Huber J.A."/>
        </authorList>
    </citation>
    <scope>NUCLEOTIDE SEQUENCE [LARGE SCALE GENOMIC DNA]</scope>
</reference>
<feature type="domain" description="CheR-type methyltransferase" evidence="6">
    <location>
        <begin position="29"/>
        <end position="308"/>
    </location>
</feature>
<dbReference type="PRINTS" id="PR00996">
    <property type="entry name" value="CHERMTFRASE"/>
</dbReference>
<evidence type="ECO:0000256" key="1">
    <source>
        <dbReference type="ARBA" id="ARBA00001541"/>
    </source>
</evidence>
<dbReference type="InterPro" id="IPR050903">
    <property type="entry name" value="Bact_Chemotaxis_MeTrfase"/>
</dbReference>
<sequence length="308" mass="35877">MSRLIRVSSSPNSSITRDESILIAFIAFFRLNQLMMSASEYKSISRLVYEKFGIDLGANKRTLVENRLAPVINQLGFINFQEYYAHIISDKSGQSLLELANRLTTNYSFFFRELEHLERLKEILPTRLQQTSTWRNASLSIWSAGCSGGEEPYSLSIILKELSTLHSFAKWDLGILGTDIDTNKLKEAHRGIYPTDRLRAIPSNIRTQYFKQVDQLLWQVKESTKQCVHLSRFNLMEKQFNFKGKFFIIFCRNVMIYFNRATIKTLIQRFYEVTEDGGYLFIGLTESLDKKDCPYDYIAPSVYQKRVR</sequence>
<evidence type="ECO:0000313" key="8">
    <source>
        <dbReference type="Proteomes" id="UP000218113"/>
    </source>
</evidence>
<dbReference type="EC" id="2.1.1.80" evidence="2"/>
<dbReference type="Proteomes" id="UP000218113">
    <property type="component" value="Unassembled WGS sequence"/>
</dbReference>
<dbReference type="GO" id="GO:0032259">
    <property type="term" value="P:methylation"/>
    <property type="evidence" value="ECO:0007669"/>
    <property type="project" value="UniProtKB-KW"/>
</dbReference>
<organism evidence="7 8">
    <name type="scientific">SAR324 cluster bacterium</name>
    <dbReference type="NCBI Taxonomy" id="2024889"/>
    <lineage>
        <taxon>Bacteria</taxon>
        <taxon>Deltaproteobacteria</taxon>
        <taxon>SAR324 cluster</taxon>
    </lineage>
</organism>
<dbReference type="GO" id="GO:0008983">
    <property type="term" value="F:protein-glutamate O-methyltransferase activity"/>
    <property type="evidence" value="ECO:0007669"/>
    <property type="project" value="UniProtKB-EC"/>
</dbReference>
<dbReference type="InterPro" id="IPR029063">
    <property type="entry name" value="SAM-dependent_MTases_sf"/>
</dbReference>
<dbReference type="InterPro" id="IPR022641">
    <property type="entry name" value="CheR_N"/>
</dbReference>
<gene>
    <name evidence="7" type="ORF">COB67_08440</name>
</gene>
<dbReference type="Pfam" id="PF03705">
    <property type="entry name" value="CheR_N"/>
    <property type="match status" value="1"/>
</dbReference>
<keyword evidence="5" id="KW-0949">S-adenosyl-L-methionine</keyword>
<comment type="catalytic activity">
    <reaction evidence="1">
        <text>L-glutamyl-[protein] + S-adenosyl-L-methionine = [protein]-L-glutamate 5-O-methyl ester + S-adenosyl-L-homocysteine</text>
        <dbReference type="Rhea" id="RHEA:24452"/>
        <dbReference type="Rhea" id="RHEA-COMP:10208"/>
        <dbReference type="Rhea" id="RHEA-COMP:10311"/>
        <dbReference type="ChEBI" id="CHEBI:29973"/>
        <dbReference type="ChEBI" id="CHEBI:57856"/>
        <dbReference type="ChEBI" id="CHEBI:59789"/>
        <dbReference type="ChEBI" id="CHEBI:82795"/>
        <dbReference type="EC" id="2.1.1.80"/>
    </reaction>
</comment>
<dbReference type="InterPro" id="IPR026024">
    <property type="entry name" value="Chemotaxis_MeTrfase_CheR"/>
</dbReference>
<name>A0A2A4T1J6_9DELT</name>
<dbReference type="PANTHER" id="PTHR24422">
    <property type="entry name" value="CHEMOTAXIS PROTEIN METHYLTRANSFERASE"/>
    <property type="match status" value="1"/>
</dbReference>
<dbReference type="InterPro" id="IPR036804">
    <property type="entry name" value="CheR_N_sf"/>
</dbReference>
<dbReference type="AlphaFoldDB" id="A0A2A4T1J6"/>
<proteinExistence type="predicted"/>
<dbReference type="InterPro" id="IPR022642">
    <property type="entry name" value="CheR_C"/>
</dbReference>
<dbReference type="EMBL" id="NVSR01000058">
    <property type="protein sequence ID" value="PCI27486.1"/>
    <property type="molecule type" value="Genomic_DNA"/>
</dbReference>